<feature type="compositionally biased region" description="Low complexity" evidence="5">
    <location>
        <begin position="1"/>
        <end position="13"/>
    </location>
</feature>
<feature type="domain" description="Late embryogenesis abundant protein LEA-2 subgroup" evidence="7">
    <location>
        <begin position="113"/>
        <end position="214"/>
    </location>
</feature>
<proteinExistence type="predicted"/>
<dbReference type="OMA" id="IKILKWT"/>
<name>A0A251V811_HELAN</name>
<evidence type="ECO:0000256" key="6">
    <source>
        <dbReference type="SAM" id="Phobius"/>
    </source>
</evidence>
<feature type="region of interest" description="Disordered" evidence="5">
    <location>
        <begin position="1"/>
        <end position="32"/>
    </location>
</feature>
<dbReference type="InterPro" id="IPR044839">
    <property type="entry name" value="NDR1-like"/>
</dbReference>
<dbReference type="InterPro" id="IPR004864">
    <property type="entry name" value="LEA_2"/>
</dbReference>
<evidence type="ECO:0000256" key="5">
    <source>
        <dbReference type="SAM" id="MobiDB-lite"/>
    </source>
</evidence>
<comment type="subcellular location">
    <subcellularLocation>
        <location evidence="1">Membrane</location>
        <topology evidence="1">Single-pass membrane protein</topology>
    </subcellularLocation>
</comment>
<reference evidence="9" key="1">
    <citation type="journal article" date="2017" name="Nature">
        <title>The sunflower genome provides insights into oil metabolism, flowering and Asterid evolution.</title>
        <authorList>
            <person name="Badouin H."/>
            <person name="Gouzy J."/>
            <person name="Grassa C.J."/>
            <person name="Murat F."/>
            <person name="Staton S.E."/>
            <person name="Cottret L."/>
            <person name="Lelandais-Briere C."/>
            <person name="Owens G.L."/>
            <person name="Carrere S."/>
            <person name="Mayjonade B."/>
            <person name="Legrand L."/>
            <person name="Gill N."/>
            <person name="Kane N.C."/>
            <person name="Bowers J.E."/>
            <person name="Hubner S."/>
            <person name="Bellec A."/>
            <person name="Berard A."/>
            <person name="Berges H."/>
            <person name="Blanchet N."/>
            <person name="Boniface M.C."/>
            <person name="Brunel D."/>
            <person name="Catrice O."/>
            <person name="Chaidir N."/>
            <person name="Claudel C."/>
            <person name="Donnadieu C."/>
            <person name="Faraut T."/>
            <person name="Fievet G."/>
            <person name="Helmstetter N."/>
            <person name="King M."/>
            <person name="Knapp S.J."/>
            <person name="Lai Z."/>
            <person name="Le Paslier M.C."/>
            <person name="Lippi Y."/>
            <person name="Lorenzon L."/>
            <person name="Mandel J.R."/>
            <person name="Marage G."/>
            <person name="Marchand G."/>
            <person name="Marquand E."/>
            <person name="Bret-Mestries E."/>
            <person name="Morien E."/>
            <person name="Nambeesan S."/>
            <person name="Nguyen T."/>
            <person name="Pegot-Espagnet P."/>
            <person name="Pouilly N."/>
            <person name="Raftis F."/>
            <person name="Sallet E."/>
            <person name="Schiex T."/>
            <person name="Thomas J."/>
            <person name="Vandecasteele C."/>
            <person name="Vares D."/>
            <person name="Vear F."/>
            <person name="Vautrin S."/>
            <person name="Crespi M."/>
            <person name="Mangin B."/>
            <person name="Burke J.M."/>
            <person name="Salse J."/>
            <person name="Munos S."/>
            <person name="Vincourt P."/>
            <person name="Rieseberg L.H."/>
            <person name="Langlade N.B."/>
        </authorList>
    </citation>
    <scope>NUCLEOTIDE SEQUENCE [LARGE SCALE GENOMIC DNA]</scope>
    <source>
        <strain evidence="9">cv. SF193</strain>
    </source>
</reference>
<dbReference type="Proteomes" id="UP000215914">
    <property type="component" value="Chromosome 3"/>
</dbReference>
<feature type="transmembrane region" description="Helical" evidence="6">
    <location>
        <begin position="47"/>
        <end position="77"/>
    </location>
</feature>
<dbReference type="Pfam" id="PF03168">
    <property type="entry name" value="LEA_2"/>
    <property type="match status" value="1"/>
</dbReference>
<dbReference type="EMBL" id="CM007892">
    <property type="protein sequence ID" value="OTG31705.1"/>
    <property type="molecule type" value="Genomic_DNA"/>
</dbReference>
<protein>
    <submittedName>
        <fullName evidence="8">Putative late embryogenesis abundant protein, LEA-14</fullName>
    </submittedName>
</protein>
<organism evidence="8 9">
    <name type="scientific">Helianthus annuus</name>
    <name type="common">Common sunflower</name>
    <dbReference type="NCBI Taxonomy" id="4232"/>
    <lineage>
        <taxon>Eukaryota</taxon>
        <taxon>Viridiplantae</taxon>
        <taxon>Streptophyta</taxon>
        <taxon>Embryophyta</taxon>
        <taxon>Tracheophyta</taxon>
        <taxon>Spermatophyta</taxon>
        <taxon>Magnoliopsida</taxon>
        <taxon>eudicotyledons</taxon>
        <taxon>Gunneridae</taxon>
        <taxon>Pentapetalae</taxon>
        <taxon>asterids</taxon>
        <taxon>campanulids</taxon>
        <taxon>Asterales</taxon>
        <taxon>Asteraceae</taxon>
        <taxon>Asteroideae</taxon>
        <taxon>Heliantheae alliance</taxon>
        <taxon>Heliantheae</taxon>
        <taxon>Helianthus</taxon>
    </lineage>
</organism>
<dbReference type="InParanoid" id="A0A251V811"/>
<gene>
    <name evidence="8" type="ORF">HannXRQ_Chr03g0078651</name>
</gene>
<dbReference type="SUPFAM" id="SSF117070">
    <property type="entry name" value="LEA14-like"/>
    <property type="match status" value="1"/>
</dbReference>
<evidence type="ECO:0000256" key="2">
    <source>
        <dbReference type="ARBA" id="ARBA00022692"/>
    </source>
</evidence>
<keyword evidence="3 6" id="KW-1133">Transmembrane helix</keyword>
<evidence type="ECO:0000256" key="3">
    <source>
        <dbReference type="ARBA" id="ARBA00022989"/>
    </source>
</evidence>
<evidence type="ECO:0000313" key="8">
    <source>
        <dbReference type="EMBL" id="OTG31705.1"/>
    </source>
</evidence>
<keyword evidence="9" id="KW-1185">Reference proteome</keyword>
<dbReference type="PANTHER" id="PTHR31234">
    <property type="entry name" value="LATE EMBRYOGENESIS ABUNDANT (LEA) HYDROXYPROLINE-RICH GLYCOPROTEIN FAMILY"/>
    <property type="match status" value="1"/>
</dbReference>
<sequence length="273" mass="30238">MADKPTAAATTTAKPPPPPTKPHPNNLNRHPYRPNPTIYHRNHRRNYFCLFCFWSILIIILLLLIATIAGCILYLLYRPHRPTFDITSLKISHFNLTTNADDVTHLTSNMNLTFSTKNPNKRVVFFYDPITINLLVADTQIANGSFVNSFVSEPNNITVVRSQLYGANLLLESSTVNQISADLKKKSGMPLKIYLDTKTQVKIESIKSKKVGIRIVCEGIHSLVPKGGGGGGKSGNSTAAAAVAATVTDAKCNVDLRIKIWKWTFSRGFDEID</sequence>
<keyword evidence="4 6" id="KW-0472">Membrane</keyword>
<dbReference type="GO" id="GO:0016020">
    <property type="term" value="C:membrane"/>
    <property type="evidence" value="ECO:0007669"/>
    <property type="project" value="UniProtKB-SubCell"/>
</dbReference>
<dbReference type="AlphaFoldDB" id="A0A251V811"/>
<keyword evidence="2 6" id="KW-0812">Transmembrane</keyword>
<dbReference type="PANTHER" id="PTHR31234:SF6">
    <property type="entry name" value="LATE EMBRYOGENESIS ABUNDANT PROTEIN LEA-2 SUBGROUP DOMAIN-CONTAINING PROTEIN"/>
    <property type="match status" value="1"/>
</dbReference>
<dbReference type="GO" id="GO:0098542">
    <property type="term" value="P:defense response to other organism"/>
    <property type="evidence" value="ECO:0007669"/>
    <property type="project" value="InterPro"/>
</dbReference>
<evidence type="ECO:0000256" key="1">
    <source>
        <dbReference type="ARBA" id="ARBA00004167"/>
    </source>
</evidence>
<evidence type="ECO:0000259" key="7">
    <source>
        <dbReference type="Pfam" id="PF03168"/>
    </source>
</evidence>
<accession>A0A251V811</accession>
<evidence type="ECO:0000256" key="4">
    <source>
        <dbReference type="ARBA" id="ARBA00023136"/>
    </source>
</evidence>
<evidence type="ECO:0000313" key="9">
    <source>
        <dbReference type="Proteomes" id="UP000215914"/>
    </source>
</evidence>